<protein>
    <submittedName>
        <fullName evidence="2">Uncharacterized protein</fullName>
    </submittedName>
</protein>
<dbReference type="EMBL" id="LT629758">
    <property type="protein sequence ID" value="SDT02066.1"/>
    <property type="molecule type" value="Genomic_DNA"/>
</dbReference>
<sequence length="235" mass="25895">MLVIGCWAVAAAVSWWTAPRPSTYEQARADIAGRQVVAFQWGDRWGGGDTRRWFADDTLYSSNPLGPLFGWRTGDGRVHWIDSGDFDQVMATGAVDATVYDGPGAIGLAQDLQAAGIEQRYGDISVLGGLVGGIGFFLTMLVLLVLLVGPEPVLGTKWYWFWIVFTMPYGLGLLFWTLRDRPWAARPPAREPRRDGWLIGLATGVLLGVLITVALHLLNGAFGDRWIPYGNGWWI</sequence>
<feature type="transmembrane region" description="Helical" evidence="1">
    <location>
        <begin position="197"/>
        <end position="218"/>
    </location>
</feature>
<dbReference type="AlphaFoldDB" id="A0A1H1X075"/>
<feature type="transmembrane region" description="Helical" evidence="1">
    <location>
        <begin position="159"/>
        <end position="176"/>
    </location>
</feature>
<reference evidence="2 3" key="1">
    <citation type="submission" date="2016-10" db="EMBL/GenBank/DDBJ databases">
        <authorList>
            <person name="de Groot N.N."/>
        </authorList>
    </citation>
    <scope>NUCLEOTIDE SEQUENCE [LARGE SCALE GENOMIC DNA]</scope>
    <source>
        <strain evidence="2 3">DSM 43941</strain>
    </source>
</reference>
<evidence type="ECO:0000313" key="2">
    <source>
        <dbReference type="EMBL" id="SDT02066.1"/>
    </source>
</evidence>
<accession>A0A1H1X075</accession>
<feature type="transmembrane region" description="Helical" evidence="1">
    <location>
        <begin position="126"/>
        <end position="147"/>
    </location>
</feature>
<keyword evidence="3" id="KW-1185">Reference proteome</keyword>
<organism evidence="2 3">
    <name type="scientific">Actinoplanes derwentensis</name>
    <dbReference type="NCBI Taxonomy" id="113562"/>
    <lineage>
        <taxon>Bacteria</taxon>
        <taxon>Bacillati</taxon>
        <taxon>Actinomycetota</taxon>
        <taxon>Actinomycetes</taxon>
        <taxon>Micromonosporales</taxon>
        <taxon>Micromonosporaceae</taxon>
        <taxon>Actinoplanes</taxon>
    </lineage>
</organism>
<proteinExistence type="predicted"/>
<evidence type="ECO:0000313" key="3">
    <source>
        <dbReference type="Proteomes" id="UP000198688"/>
    </source>
</evidence>
<gene>
    <name evidence="2" type="ORF">SAMN04489716_2275</name>
</gene>
<keyword evidence="1" id="KW-0472">Membrane</keyword>
<name>A0A1H1X075_9ACTN</name>
<keyword evidence="1" id="KW-1133">Transmembrane helix</keyword>
<evidence type="ECO:0000256" key="1">
    <source>
        <dbReference type="SAM" id="Phobius"/>
    </source>
</evidence>
<keyword evidence="1" id="KW-0812">Transmembrane</keyword>
<dbReference type="Proteomes" id="UP000198688">
    <property type="component" value="Chromosome I"/>
</dbReference>